<name>A0ABW4KR67_9BURK</name>
<proteinExistence type="predicted"/>
<dbReference type="EMBL" id="JBHUEJ010000011">
    <property type="protein sequence ID" value="MFD1709831.1"/>
    <property type="molecule type" value="Genomic_DNA"/>
</dbReference>
<dbReference type="RefSeq" id="WP_147914097.1">
    <property type="nucleotide sequence ID" value="NZ_JBHUEJ010000011.1"/>
</dbReference>
<protein>
    <submittedName>
        <fullName evidence="1">Uncharacterized protein</fullName>
    </submittedName>
</protein>
<evidence type="ECO:0000313" key="2">
    <source>
        <dbReference type="Proteomes" id="UP001597304"/>
    </source>
</evidence>
<dbReference type="Proteomes" id="UP001597304">
    <property type="component" value="Unassembled WGS sequence"/>
</dbReference>
<accession>A0ABW4KR67</accession>
<gene>
    <name evidence="1" type="ORF">ACFSF0_04385</name>
</gene>
<keyword evidence="2" id="KW-1185">Reference proteome</keyword>
<reference evidence="2" key="1">
    <citation type="journal article" date="2019" name="Int. J. Syst. Evol. Microbiol.">
        <title>The Global Catalogue of Microorganisms (GCM) 10K type strain sequencing project: providing services to taxonomists for standard genome sequencing and annotation.</title>
        <authorList>
            <consortium name="The Broad Institute Genomics Platform"/>
            <consortium name="The Broad Institute Genome Sequencing Center for Infectious Disease"/>
            <person name="Wu L."/>
            <person name="Ma J."/>
        </authorList>
    </citation>
    <scope>NUCLEOTIDE SEQUENCE [LARGE SCALE GENOMIC DNA]</scope>
    <source>
        <strain evidence="2">LMG 29247</strain>
    </source>
</reference>
<sequence>MSKAQQIGRLIRLLDGTRTLTEAAAKSGLHPQTALCYVRTWHRLGACHVSKVQGRAGDGRKTVLIYKIGPGKDVRPPYKVSAKQRNWVRAVTFAMLIKRLDGLHTLDDFVEEVGLEPRPMRELLKQLHESGAIRIAGWEEGYTGIKARPMYALNRGGRPANEPARPGAKSNAERLRERRQLRKAAAINSLFAGNAEHFREAA</sequence>
<organism evidence="1 2">
    <name type="scientific">Ottowia flava</name>
    <dbReference type="NCBI Taxonomy" id="2675430"/>
    <lineage>
        <taxon>Bacteria</taxon>
        <taxon>Pseudomonadati</taxon>
        <taxon>Pseudomonadota</taxon>
        <taxon>Betaproteobacteria</taxon>
        <taxon>Burkholderiales</taxon>
        <taxon>Comamonadaceae</taxon>
        <taxon>Ottowia</taxon>
    </lineage>
</organism>
<comment type="caution">
    <text evidence="1">The sequence shown here is derived from an EMBL/GenBank/DDBJ whole genome shotgun (WGS) entry which is preliminary data.</text>
</comment>
<evidence type="ECO:0000313" key="1">
    <source>
        <dbReference type="EMBL" id="MFD1709831.1"/>
    </source>
</evidence>